<dbReference type="VEuPathDB" id="VectorBase:AQUA010856"/>
<reference evidence="2" key="1">
    <citation type="submission" date="2020-05" db="UniProtKB">
        <authorList>
            <consortium name="EnsemblMetazoa"/>
        </authorList>
    </citation>
    <scope>IDENTIFICATION</scope>
    <source>
        <strain evidence="2">SANGQUA</strain>
    </source>
</reference>
<sequence>MDEDLEFRDMVWKKMEENGSLLEIKANLRAILDDMLGDENSVAADQTEGSGPSSSTIENDSESPPDGQTLAFELMLEMMDALEFPYTKKALQSESRHRRMALSREQLAKHIGLKSDEVRRAPSEQPLLVTLLEKVREERERNSADVASIPDDPEP</sequence>
<name>A0A182XLW1_ANOQN</name>
<proteinExistence type="predicted"/>
<dbReference type="Proteomes" id="UP000076407">
    <property type="component" value="Unassembled WGS sequence"/>
</dbReference>
<protein>
    <submittedName>
        <fullName evidence="2">Uncharacterized protein</fullName>
    </submittedName>
</protein>
<dbReference type="EnsemblMetazoa" id="AQUA010856-RA">
    <property type="protein sequence ID" value="AQUA010856-PA"/>
    <property type="gene ID" value="AQUA010856"/>
</dbReference>
<feature type="region of interest" description="Disordered" evidence="1">
    <location>
        <begin position="136"/>
        <end position="155"/>
    </location>
</feature>
<dbReference type="Gene3D" id="1.20.960.40">
    <property type="match status" value="1"/>
</dbReference>
<dbReference type="AlphaFoldDB" id="A0A182XLW1"/>
<organism evidence="2 3">
    <name type="scientific">Anopheles quadriannulatus</name>
    <name type="common">Mosquito</name>
    <dbReference type="NCBI Taxonomy" id="34691"/>
    <lineage>
        <taxon>Eukaryota</taxon>
        <taxon>Metazoa</taxon>
        <taxon>Ecdysozoa</taxon>
        <taxon>Arthropoda</taxon>
        <taxon>Hexapoda</taxon>
        <taxon>Insecta</taxon>
        <taxon>Pterygota</taxon>
        <taxon>Neoptera</taxon>
        <taxon>Endopterygota</taxon>
        <taxon>Diptera</taxon>
        <taxon>Nematocera</taxon>
        <taxon>Culicoidea</taxon>
        <taxon>Culicidae</taxon>
        <taxon>Anophelinae</taxon>
        <taxon>Anopheles</taxon>
    </lineage>
</organism>
<evidence type="ECO:0000313" key="2">
    <source>
        <dbReference type="EnsemblMetazoa" id="AQUA010856-PA"/>
    </source>
</evidence>
<accession>A0A182XLW1</accession>
<evidence type="ECO:0000256" key="1">
    <source>
        <dbReference type="SAM" id="MobiDB-lite"/>
    </source>
</evidence>
<keyword evidence="3" id="KW-1185">Reference proteome</keyword>
<feature type="compositionally biased region" description="Polar residues" evidence="1">
    <location>
        <begin position="43"/>
        <end position="58"/>
    </location>
</feature>
<evidence type="ECO:0000313" key="3">
    <source>
        <dbReference type="Proteomes" id="UP000076407"/>
    </source>
</evidence>
<feature type="region of interest" description="Disordered" evidence="1">
    <location>
        <begin position="39"/>
        <end position="68"/>
    </location>
</feature>